<dbReference type="Gene3D" id="3.30.2020.10">
    <property type="entry name" value="NE0471-like N-terminal domain"/>
    <property type="match status" value="1"/>
</dbReference>
<name>A0A850RHC7_9GAMM</name>
<dbReference type="InterPro" id="IPR036782">
    <property type="entry name" value="NE0471-like_N"/>
</dbReference>
<organism evidence="1 2">
    <name type="scientific">Allochromatium humboldtianum</name>
    <dbReference type="NCBI Taxonomy" id="504901"/>
    <lineage>
        <taxon>Bacteria</taxon>
        <taxon>Pseudomonadati</taxon>
        <taxon>Pseudomonadota</taxon>
        <taxon>Gammaproteobacteria</taxon>
        <taxon>Chromatiales</taxon>
        <taxon>Chromatiaceae</taxon>
        <taxon>Allochromatium</taxon>
    </lineage>
</organism>
<evidence type="ECO:0000313" key="1">
    <source>
        <dbReference type="EMBL" id="NVZ10542.1"/>
    </source>
</evidence>
<dbReference type="Pfam" id="PF10387">
    <property type="entry name" value="DUF2442"/>
    <property type="match status" value="1"/>
</dbReference>
<dbReference type="RefSeq" id="WP_176977279.1">
    <property type="nucleotide sequence ID" value="NZ_JABZEO010000010.1"/>
</dbReference>
<dbReference type="EMBL" id="JABZEO010000010">
    <property type="protein sequence ID" value="NVZ10542.1"/>
    <property type="molecule type" value="Genomic_DNA"/>
</dbReference>
<evidence type="ECO:0000313" key="2">
    <source>
        <dbReference type="Proteomes" id="UP000592294"/>
    </source>
</evidence>
<keyword evidence="2" id="KW-1185">Reference proteome</keyword>
<reference evidence="1 2" key="1">
    <citation type="submission" date="2020-06" db="EMBL/GenBank/DDBJ databases">
        <title>Whole-genome sequence of Allochromatium humboldtianum DSM 21881, type strain.</title>
        <authorList>
            <person name="Kyndt J.A."/>
            <person name="Meyer T.E."/>
        </authorList>
    </citation>
    <scope>NUCLEOTIDE SEQUENCE [LARGE SCALE GENOMIC DNA]</scope>
    <source>
        <strain evidence="1 2">DSM 21881</strain>
    </source>
</reference>
<dbReference type="AlphaFoldDB" id="A0A850RHC7"/>
<dbReference type="SUPFAM" id="SSF143880">
    <property type="entry name" value="NE0471 N-terminal domain-like"/>
    <property type="match status" value="1"/>
</dbReference>
<accession>A0A850RHC7</accession>
<proteinExistence type="predicted"/>
<protein>
    <submittedName>
        <fullName evidence="1">DUF2442 domain-containing protein</fullName>
    </submittedName>
</protein>
<dbReference type="Proteomes" id="UP000592294">
    <property type="component" value="Unassembled WGS sequence"/>
</dbReference>
<gene>
    <name evidence="1" type="ORF">HW932_14855</name>
</gene>
<dbReference type="InterPro" id="IPR018841">
    <property type="entry name" value="DUF2442"/>
</dbReference>
<sequence>MRAEPFDGFRLWITFIDGQIYAVDFRPLFEASPGLALVRDPAVFATTTVIEGWTVTWPSPDIQIGPIACGSMKRSVRLRAGRRVPCVPAS</sequence>
<comment type="caution">
    <text evidence="1">The sequence shown here is derived from an EMBL/GenBank/DDBJ whole genome shotgun (WGS) entry which is preliminary data.</text>
</comment>